<gene>
    <name evidence="1" type="ORF">V1479_06570</name>
</gene>
<proteinExistence type="predicted"/>
<sequence>MAQFAPYIASLKANASLSKNFRPSRRSVTVDGTSFIGITSSLLRQKRGRMNDQPHDLLFDAVPHKLFFAITFRDIGEDWQLGIYCMLCRRSAPISMSRERFEELSWTGQLRHMTRRFRCSACGNTTGNRVTVVGRRRCWRVFPSGRILRNTFPLSAEPHTVIATRISLGGRMSMIWGRSPCQTQNTPPPFGRGVC</sequence>
<organism evidence="1 2">
    <name type="scientific">Neoaquamicrobium sediminum</name>
    <dbReference type="NCBI Taxonomy" id="1849104"/>
    <lineage>
        <taxon>Bacteria</taxon>
        <taxon>Pseudomonadati</taxon>
        <taxon>Pseudomonadota</taxon>
        <taxon>Alphaproteobacteria</taxon>
        <taxon>Hyphomicrobiales</taxon>
        <taxon>Phyllobacteriaceae</taxon>
        <taxon>Neoaquamicrobium</taxon>
    </lineage>
</organism>
<dbReference type="EMBL" id="JAZHFV010000002">
    <property type="protein sequence ID" value="MEX4006961.1"/>
    <property type="molecule type" value="Genomic_DNA"/>
</dbReference>
<evidence type="ECO:0000313" key="1">
    <source>
        <dbReference type="EMBL" id="MEX4006961.1"/>
    </source>
</evidence>
<comment type="caution">
    <text evidence="1">The sequence shown here is derived from an EMBL/GenBank/DDBJ whole genome shotgun (WGS) entry which is preliminary data.</text>
</comment>
<keyword evidence="2" id="KW-1185">Reference proteome</keyword>
<dbReference type="Proteomes" id="UP001559025">
    <property type="component" value="Unassembled WGS sequence"/>
</dbReference>
<evidence type="ECO:0000313" key="2">
    <source>
        <dbReference type="Proteomes" id="UP001559025"/>
    </source>
</evidence>
<dbReference type="RefSeq" id="WP_368802213.1">
    <property type="nucleotide sequence ID" value="NZ_JAZHFV010000002.1"/>
</dbReference>
<reference evidence="1 2" key="1">
    <citation type="submission" date="2024-01" db="EMBL/GenBank/DDBJ databases">
        <title>New evidence supports the origin of RcGTA from prophage.</title>
        <authorList>
            <person name="Xu Y."/>
            <person name="Liu B."/>
            <person name="Chen F."/>
        </authorList>
    </citation>
    <scope>NUCLEOTIDE SEQUENCE [LARGE SCALE GENOMIC DNA]</scope>
    <source>
        <strain evidence="1 2">CBW1107-2</strain>
    </source>
</reference>
<name>A0ABV3WQM4_9HYPH</name>
<protein>
    <submittedName>
        <fullName evidence="1">Uncharacterized protein</fullName>
    </submittedName>
</protein>
<accession>A0ABV3WQM4</accession>